<evidence type="ECO:0008006" key="3">
    <source>
        <dbReference type="Google" id="ProtNLM"/>
    </source>
</evidence>
<dbReference type="EMBL" id="CAKLDI010000002">
    <property type="protein sequence ID" value="CAH0535469.1"/>
    <property type="molecule type" value="Genomic_DNA"/>
</dbReference>
<dbReference type="Proteomes" id="UP000838672">
    <property type="component" value="Unassembled WGS sequence"/>
</dbReference>
<evidence type="ECO:0000313" key="1">
    <source>
        <dbReference type="EMBL" id="CAH0535469.1"/>
    </source>
</evidence>
<proteinExistence type="predicted"/>
<organism evidence="1 2">
    <name type="scientific">Vibrio stylophorae</name>
    <dbReference type="NCBI Taxonomy" id="659351"/>
    <lineage>
        <taxon>Bacteria</taxon>
        <taxon>Pseudomonadati</taxon>
        <taxon>Pseudomonadota</taxon>
        <taxon>Gammaproteobacteria</taxon>
        <taxon>Vibrionales</taxon>
        <taxon>Vibrionaceae</taxon>
        <taxon>Vibrio</taxon>
    </lineage>
</organism>
<dbReference type="RefSeq" id="WP_237468360.1">
    <property type="nucleotide sequence ID" value="NZ_CAKLDI010000002.1"/>
</dbReference>
<name>A0ABM8ZXM0_9VIBR</name>
<reference evidence="1" key="1">
    <citation type="submission" date="2021-11" db="EMBL/GenBank/DDBJ databases">
        <authorList>
            <person name="Rodrigo-Torres L."/>
            <person name="Arahal R. D."/>
            <person name="Lucena T."/>
        </authorList>
    </citation>
    <scope>NUCLEOTIDE SEQUENCE</scope>
    <source>
        <strain evidence="1">CECT 7929</strain>
    </source>
</reference>
<dbReference type="InterPro" id="IPR021753">
    <property type="entry name" value="DUF3319"/>
</dbReference>
<gene>
    <name evidence="1" type="ORF">VST7929_03043</name>
</gene>
<sequence length="129" mass="14913">MKMRSTLYRGYLVERLSEDAPTWRARLNNRVITGRLTQIKSCIDWWVELNIFVEPNVVEGKEKPTERAQSLEERHNGFVIKNDSGAPSDWYLYVRGRVIKGKLALIKQLLDQKNIHADASASAQSDKKR</sequence>
<keyword evidence="2" id="KW-1185">Reference proteome</keyword>
<evidence type="ECO:0000313" key="2">
    <source>
        <dbReference type="Proteomes" id="UP000838672"/>
    </source>
</evidence>
<dbReference type="Pfam" id="PF11782">
    <property type="entry name" value="DUF3319"/>
    <property type="match status" value="1"/>
</dbReference>
<accession>A0ABM8ZXM0</accession>
<comment type="caution">
    <text evidence="1">The sequence shown here is derived from an EMBL/GenBank/DDBJ whole genome shotgun (WGS) entry which is preliminary data.</text>
</comment>
<protein>
    <recommendedName>
        <fullName evidence="3">DUF3319 domain-containing protein</fullName>
    </recommendedName>
</protein>